<protein>
    <submittedName>
        <fullName evidence="1">3651_t:CDS:1</fullName>
    </submittedName>
</protein>
<organism evidence="1 2">
    <name type="scientific">Cetraspora pellucida</name>
    <dbReference type="NCBI Taxonomy" id="1433469"/>
    <lineage>
        <taxon>Eukaryota</taxon>
        <taxon>Fungi</taxon>
        <taxon>Fungi incertae sedis</taxon>
        <taxon>Mucoromycota</taxon>
        <taxon>Glomeromycotina</taxon>
        <taxon>Glomeromycetes</taxon>
        <taxon>Diversisporales</taxon>
        <taxon>Gigasporaceae</taxon>
        <taxon>Cetraspora</taxon>
    </lineage>
</organism>
<reference evidence="1" key="1">
    <citation type="submission" date="2021-06" db="EMBL/GenBank/DDBJ databases">
        <authorList>
            <person name="Kallberg Y."/>
            <person name="Tangrot J."/>
            <person name="Rosling A."/>
        </authorList>
    </citation>
    <scope>NUCLEOTIDE SEQUENCE</scope>
    <source>
        <strain evidence="1">28 12/20/2015</strain>
    </source>
</reference>
<sequence>NDLVIQMDNTTDNAEYAEHSDSMVLVQDISPDISEISNMDSLNL</sequence>
<feature type="non-terminal residue" evidence="1">
    <location>
        <position position="44"/>
    </location>
</feature>
<dbReference type="Proteomes" id="UP000789366">
    <property type="component" value="Unassembled WGS sequence"/>
</dbReference>
<dbReference type="EMBL" id="CAJVPW010056469">
    <property type="protein sequence ID" value="CAG8775003.1"/>
    <property type="molecule type" value="Genomic_DNA"/>
</dbReference>
<feature type="non-terminal residue" evidence="1">
    <location>
        <position position="1"/>
    </location>
</feature>
<accession>A0ACA9R306</accession>
<gene>
    <name evidence="1" type="ORF">SPELUC_LOCUS16019</name>
</gene>
<proteinExistence type="predicted"/>
<evidence type="ECO:0000313" key="2">
    <source>
        <dbReference type="Proteomes" id="UP000789366"/>
    </source>
</evidence>
<evidence type="ECO:0000313" key="1">
    <source>
        <dbReference type="EMBL" id="CAG8775003.1"/>
    </source>
</evidence>
<name>A0ACA9R306_9GLOM</name>
<comment type="caution">
    <text evidence="1">The sequence shown here is derived from an EMBL/GenBank/DDBJ whole genome shotgun (WGS) entry which is preliminary data.</text>
</comment>
<keyword evidence="2" id="KW-1185">Reference proteome</keyword>